<evidence type="ECO:0000313" key="3">
    <source>
        <dbReference type="Proteomes" id="UP000683000"/>
    </source>
</evidence>
<dbReference type="EMBL" id="JAGFBS010000005">
    <property type="protein sequence ID" value="KAG6379341.1"/>
    <property type="molecule type" value="Genomic_DNA"/>
</dbReference>
<protein>
    <submittedName>
        <fullName evidence="2">Uncharacterized protein</fullName>
    </submittedName>
</protein>
<evidence type="ECO:0000256" key="1">
    <source>
        <dbReference type="SAM" id="MobiDB-lite"/>
    </source>
</evidence>
<sequence length="311" mass="35396">MSDPRLELPPDYAGVDFAAIRVGLSAAHGEEDHQAVQRLLDAWETNRARRAQVWVEAQEDAARVAEDAERELRHLEEEAERLATEEAEREKREAEKKKPKMNVFEPESSVGNVLIPRPSQYALQKLSSFDFVELWYFSPEGCADAARNNSKSHADDTFGLSRTDDVLTVKSVAAVRASRFALADHQLSFESFLQARNNFLVYARKANWPAENLDSLAEFFWKIETHSIRKNQLGNKIALTYAARVRRDWHDEIKANNGYNIAIINDSLLRDIAFEIQAADQQRSQSRVCCFFLPPAVSLFLCSFFPIFPSS</sequence>
<feature type="compositionally biased region" description="Basic and acidic residues" evidence="1">
    <location>
        <begin position="78"/>
        <end position="96"/>
    </location>
</feature>
<gene>
    <name evidence="2" type="ORF">JVT61DRAFT_11801</name>
</gene>
<organism evidence="2 3">
    <name type="scientific">Boletus reticuloceps</name>
    <dbReference type="NCBI Taxonomy" id="495285"/>
    <lineage>
        <taxon>Eukaryota</taxon>
        <taxon>Fungi</taxon>
        <taxon>Dikarya</taxon>
        <taxon>Basidiomycota</taxon>
        <taxon>Agaricomycotina</taxon>
        <taxon>Agaricomycetes</taxon>
        <taxon>Agaricomycetidae</taxon>
        <taxon>Boletales</taxon>
        <taxon>Boletineae</taxon>
        <taxon>Boletaceae</taxon>
        <taxon>Boletoideae</taxon>
        <taxon>Boletus</taxon>
    </lineage>
</organism>
<dbReference type="OrthoDB" id="2688210at2759"/>
<name>A0A8I3AEF5_9AGAM</name>
<reference evidence="2" key="1">
    <citation type="submission" date="2021-03" db="EMBL/GenBank/DDBJ databases">
        <title>Evolutionary innovations through gain and loss of genes in the ectomycorrhizal Boletales.</title>
        <authorList>
            <person name="Wu G."/>
            <person name="Miyauchi S."/>
            <person name="Morin E."/>
            <person name="Yang Z.-L."/>
            <person name="Xu J."/>
            <person name="Martin F.M."/>
        </authorList>
    </citation>
    <scope>NUCLEOTIDE SEQUENCE</scope>
    <source>
        <strain evidence="2">BR01</strain>
    </source>
</reference>
<feature type="region of interest" description="Disordered" evidence="1">
    <location>
        <begin position="78"/>
        <end position="99"/>
    </location>
</feature>
<evidence type="ECO:0000313" key="2">
    <source>
        <dbReference type="EMBL" id="KAG6379341.1"/>
    </source>
</evidence>
<keyword evidence="3" id="KW-1185">Reference proteome</keyword>
<proteinExistence type="predicted"/>
<dbReference type="Proteomes" id="UP000683000">
    <property type="component" value="Unassembled WGS sequence"/>
</dbReference>
<comment type="caution">
    <text evidence="2">The sequence shown here is derived from an EMBL/GenBank/DDBJ whole genome shotgun (WGS) entry which is preliminary data.</text>
</comment>
<accession>A0A8I3AEF5</accession>
<dbReference type="AlphaFoldDB" id="A0A8I3AEF5"/>